<protein>
    <submittedName>
        <fullName evidence="2">Uncharacterized protein</fullName>
    </submittedName>
</protein>
<name>A0ABZ2LYK4_9BACT</name>
<dbReference type="Proteomes" id="UP001370348">
    <property type="component" value="Chromosome"/>
</dbReference>
<gene>
    <name evidence="2" type="ORF">LZC94_01540</name>
</gene>
<reference evidence="2 3" key="1">
    <citation type="submission" date="2021-12" db="EMBL/GenBank/DDBJ databases">
        <title>Discovery of the Pendulisporaceae a myxobacterial family with distinct sporulation behavior and unique specialized metabolism.</title>
        <authorList>
            <person name="Garcia R."/>
            <person name="Popoff A."/>
            <person name="Bader C.D."/>
            <person name="Loehr J."/>
            <person name="Walesch S."/>
            <person name="Walt C."/>
            <person name="Boldt J."/>
            <person name="Bunk B."/>
            <person name="Haeckl F.J.F.P.J."/>
            <person name="Gunesch A.P."/>
            <person name="Birkelbach J."/>
            <person name="Nuebel U."/>
            <person name="Pietschmann T."/>
            <person name="Bach T."/>
            <person name="Mueller R."/>
        </authorList>
    </citation>
    <scope>NUCLEOTIDE SEQUENCE [LARGE SCALE GENOMIC DNA]</scope>
    <source>
        <strain evidence="2 3">MSr11954</strain>
    </source>
</reference>
<evidence type="ECO:0000313" key="2">
    <source>
        <dbReference type="EMBL" id="WXB15963.1"/>
    </source>
</evidence>
<feature type="compositionally biased region" description="Low complexity" evidence="1">
    <location>
        <begin position="67"/>
        <end position="76"/>
    </location>
</feature>
<dbReference type="EMBL" id="CP089984">
    <property type="protein sequence ID" value="WXB15963.1"/>
    <property type="molecule type" value="Genomic_DNA"/>
</dbReference>
<dbReference type="PROSITE" id="PS51257">
    <property type="entry name" value="PROKAR_LIPOPROTEIN"/>
    <property type="match status" value="1"/>
</dbReference>
<sequence length="209" mass="20998">MRALRQMVRAWAGGAAMAGAIVGIACALGACATESVARNTTGVSSGADAGAPPPLDPVPAPQPGGEPSPAAACAPGAPTGKGAPIAKYDASACGSVPTVGAGTCPTEKIAFAQCKACENDGYVELCVESNDTATRCAIKAIAPQAEFHPGSAGRAQCDSAHQTLTMIPLDKSRDCPSARHEATTDSSWSRICALASLAKVKKIVPTFFE</sequence>
<keyword evidence="3" id="KW-1185">Reference proteome</keyword>
<organism evidence="2 3">
    <name type="scientific">Pendulispora albinea</name>
    <dbReference type="NCBI Taxonomy" id="2741071"/>
    <lineage>
        <taxon>Bacteria</taxon>
        <taxon>Pseudomonadati</taxon>
        <taxon>Myxococcota</taxon>
        <taxon>Myxococcia</taxon>
        <taxon>Myxococcales</taxon>
        <taxon>Sorangiineae</taxon>
        <taxon>Pendulisporaceae</taxon>
        <taxon>Pendulispora</taxon>
    </lineage>
</organism>
<evidence type="ECO:0000313" key="3">
    <source>
        <dbReference type="Proteomes" id="UP001370348"/>
    </source>
</evidence>
<proteinExistence type="predicted"/>
<feature type="region of interest" description="Disordered" evidence="1">
    <location>
        <begin position="42"/>
        <end position="76"/>
    </location>
</feature>
<accession>A0ABZ2LYK4</accession>
<feature type="compositionally biased region" description="Pro residues" evidence="1">
    <location>
        <begin position="51"/>
        <end position="66"/>
    </location>
</feature>
<evidence type="ECO:0000256" key="1">
    <source>
        <dbReference type="SAM" id="MobiDB-lite"/>
    </source>
</evidence>
<dbReference type="RefSeq" id="WP_394825594.1">
    <property type="nucleotide sequence ID" value="NZ_CP089984.1"/>
</dbReference>